<name>B9ER39_PROMP</name>
<keyword evidence="1" id="KW-0472">Membrane</keyword>
<feature type="transmembrane region" description="Helical" evidence="1">
    <location>
        <begin position="12"/>
        <end position="29"/>
    </location>
</feature>
<dbReference type="Proteomes" id="UP000001026">
    <property type="component" value="Chromosome"/>
</dbReference>
<keyword evidence="1" id="KW-0812">Transmembrane</keyword>
<evidence type="ECO:0000256" key="1">
    <source>
        <dbReference type="SAM" id="Phobius"/>
    </source>
</evidence>
<evidence type="ECO:0000313" key="3">
    <source>
        <dbReference type="Proteomes" id="UP000001026"/>
    </source>
</evidence>
<dbReference type="EMBL" id="BX548174">
    <property type="protein sequence ID" value="CAX37125.1"/>
    <property type="molecule type" value="Genomic_DNA"/>
</dbReference>
<dbReference type="HOGENOM" id="CLU_3331515_0_0_3"/>
<dbReference type="KEGG" id="pmm:PMM2064"/>
<dbReference type="AlphaFoldDB" id="B9ER39"/>
<sequence length="38" mass="4355">MKVLKKKTLGIFEVYLIFLSCLYAGFIGYKSLLNILIT</sequence>
<reference evidence="2 3" key="1">
    <citation type="journal article" date="2003" name="Nature">
        <title>Genome divergence in two Prochlorococcus ecotypes reflects oceanic niche differentiation.</title>
        <authorList>
            <person name="Rocap G."/>
            <person name="Larimer F.W."/>
            <person name="Lamerdin J.E."/>
            <person name="Malfatti S."/>
            <person name="Chain P."/>
            <person name="Ahlgren N.A."/>
            <person name="Arellano A."/>
            <person name="Coleman M."/>
            <person name="Hauser L."/>
            <person name="Hess W.R."/>
            <person name="Johnson Z.I."/>
            <person name="Land M.L."/>
            <person name="Lindell D."/>
            <person name="Post A.F."/>
            <person name="Regala W."/>
            <person name="Shah M."/>
            <person name="Shaw S.L."/>
            <person name="Steglich C."/>
            <person name="Sullivan M.B."/>
            <person name="Ting C.S."/>
            <person name="Tolonen A."/>
            <person name="Webb E.A."/>
            <person name="Zinser E.R."/>
            <person name="Chisholm S.W."/>
        </authorList>
    </citation>
    <scope>NUCLEOTIDE SEQUENCE [LARGE SCALE GENOMIC DNA]</scope>
    <source>
        <strain evidence="3">CCMP1986 / NIES-2087 / MED4</strain>
    </source>
</reference>
<protein>
    <submittedName>
        <fullName evidence="2">Uncharacterized protein</fullName>
    </submittedName>
</protein>
<gene>
    <name evidence="2" type="ordered locus">PMM2064</name>
</gene>
<proteinExistence type="predicted"/>
<evidence type="ECO:0000313" key="2">
    <source>
        <dbReference type="EMBL" id="CAX37125.1"/>
    </source>
</evidence>
<accession>B9ER39</accession>
<organism evidence="2 3">
    <name type="scientific">Prochlorococcus marinus subsp. pastoris (strain CCMP1986 / NIES-2087 / MED4)</name>
    <dbReference type="NCBI Taxonomy" id="59919"/>
    <lineage>
        <taxon>Bacteria</taxon>
        <taxon>Bacillati</taxon>
        <taxon>Cyanobacteriota</taxon>
        <taxon>Cyanophyceae</taxon>
        <taxon>Synechococcales</taxon>
        <taxon>Prochlorococcaceae</taxon>
        <taxon>Prochlorococcus</taxon>
    </lineage>
</organism>
<keyword evidence="1" id="KW-1133">Transmembrane helix</keyword>